<dbReference type="InterPro" id="IPR003708">
    <property type="entry name" value="SecB"/>
</dbReference>
<proteinExistence type="inferred from homology"/>
<dbReference type="Pfam" id="PF02556">
    <property type="entry name" value="SecB"/>
    <property type="match status" value="1"/>
</dbReference>
<dbReference type="PANTHER" id="PTHR36918">
    <property type="match status" value="1"/>
</dbReference>
<gene>
    <name evidence="6" type="primary">secB</name>
    <name evidence="8" type="ORF">SAMN05444004_101336</name>
</gene>
<name>A0A1H3JHE5_9RHOB</name>
<comment type="function">
    <text evidence="6">One of the proteins required for the normal export of preproteins out of the cell cytoplasm. It is a molecular chaperone that binds to a subset of precursor proteins, maintaining them in a translocation-competent state. It also specifically binds to its receptor SecA.</text>
</comment>
<keyword evidence="5 6" id="KW-0143">Chaperone</keyword>
<keyword evidence="2 6" id="KW-0813">Transport</keyword>
<dbReference type="Proteomes" id="UP000198914">
    <property type="component" value="Unassembled WGS sequence"/>
</dbReference>
<evidence type="ECO:0000256" key="5">
    <source>
        <dbReference type="ARBA" id="ARBA00023186"/>
    </source>
</evidence>
<dbReference type="SUPFAM" id="SSF54611">
    <property type="entry name" value="SecB-like"/>
    <property type="match status" value="1"/>
</dbReference>
<evidence type="ECO:0000256" key="2">
    <source>
        <dbReference type="ARBA" id="ARBA00022448"/>
    </source>
</evidence>
<dbReference type="GO" id="GO:0006457">
    <property type="term" value="P:protein folding"/>
    <property type="evidence" value="ECO:0007669"/>
    <property type="project" value="UniProtKB-UniRule"/>
</dbReference>
<organism evidence="8 9">
    <name type="scientific">Jannaschia faecimaris</name>
    <dbReference type="NCBI Taxonomy" id="1244108"/>
    <lineage>
        <taxon>Bacteria</taxon>
        <taxon>Pseudomonadati</taxon>
        <taxon>Pseudomonadota</taxon>
        <taxon>Alphaproteobacteria</taxon>
        <taxon>Rhodobacterales</taxon>
        <taxon>Roseobacteraceae</taxon>
        <taxon>Jannaschia</taxon>
    </lineage>
</organism>
<dbReference type="GO" id="GO:0005737">
    <property type="term" value="C:cytoplasm"/>
    <property type="evidence" value="ECO:0007669"/>
    <property type="project" value="UniProtKB-SubCell"/>
</dbReference>
<comment type="subcellular location">
    <subcellularLocation>
        <location evidence="6">Cytoplasm</location>
    </subcellularLocation>
</comment>
<feature type="compositionally biased region" description="Low complexity" evidence="7">
    <location>
        <begin position="14"/>
        <end position="24"/>
    </location>
</feature>
<dbReference type="PANTHER" id="PTHR36918:SF1">
    <property type="entry name" value="PROTEIN-EXPORT PROTEIN SECB"/>
    <property type="match status" value="1"/>
</dbReference>
<dbReference type="STRING" id="1244108.SAMN05444004_101336"/>
<dbReference type="OrthoDB" id="9795145at2"/>
<dbReference type="RefSeq" id="WP_092641299.1">
    <property type="nucleotide sequence ID" value="NZ_FNPX01000001.1"/>
</dbReference>
<evidence type="ECO:0000256" key="7">
    <source>
        <dbReference type="SAM" id="MobiDB-lite"/>
    </source>
</evidence>
<dbReference type="GO" id="GO:0015031">
    <property type="term" value="P:protein transport"/>
    <property type="evidence" value="ECO:0007669"/>
    <property type="project" value="UniProtKB-UniRule"/>
</dbReference>
<dbReference type="EMBL" id="FNPX01000001">
    <property type="protein sequence ID" value="SDY39393.1"/>
    <property type="molecule type" value="Genomic_DNA"/>
</dbReference>
<evidence type="ECO:0000256" key="6">
    <source>
        <dbReference type="HAMAP-Rule" id="MF_00821"/>
    </source>
</evidence>
<keyword evidence="3 6" id="KW-0653">Protein transport</keyword>
<evidence type="ECO:0000256" key="3">
    <source>
        <dbReference type="ARBA" id="ARBA00022927"/>
    </source>
</evidence>
<keyword evidence="4 6" id="KW-0811">Translocation</keyword>
<dbReference type="Gene3D" id="3.10.420.10">
    <property type="entry name" value="SecB-like"/>
    <property type="match status" value="1"/>
</dbReference>
<feature type="region of interest" description="Disordered" evidence="7">
    <location>
        <begin position="1"/>
        <end position="24"/>
    </location>
</feature>
<dbReference type="GO" id="GO:0051262">
    <property type="term" value="P:protein tetramerization"/>
    <property type="evidence" value="ECO:0007669"/>
    <property type="project" value="InterPro"/>
</dbReference>
<evidence type="ECO:0000256" key="4">
    <source>
        <dbReference type="ARBA" id="ARBA00023010"/>
    </source>
</evidence>
<evidence type="ECO:0000256" key="1">
    <source>
        <dbReference type="ARBA" id="ARBA00009990"/>
    </source>
</evidence>
<sequence length="174" mass="19137">MADEDQTTPETSNGAGAPATPQQMPQTQVLGQFIRDLSFENIAVQKGKTLDGQPEINVQVGLEAKKRSTEGQYEVAVKLNVTAKSKGSDDTVFAMELDYAGVFAISNVPENQMHPYLMIECPRLLFPFLRRIVSDVSRDGGFPPLNLENIDFVTLYRNELTRRAQAEAATATVS</sequence>
<dbReference type="NCBIfam" id="TIGR00809">
    <property type="entry name" value="secB"/>
    <property type="match status" value="1"/>
</dbReference>
<comment type="subunit">
    <text evidence="6">Homotetramer, a dimer of dimers. One homotetramer interacts with 1 SecA dimer.</text>
</comment>
<accession>A0A1H3JHE5</accession>
<keyword evidence="9" id="KW-1185">Reference proteome</keyword>
<keyword evidence="6" id="KW-0963">Cytoplasm</keyword>
<dbReference type="AlphaFoldDB" id="A0A1H3JHE5"/>
<dbReference type="GO" id="GO:0051082">
    <property type="term" value="F:unfolded protein binding"/>
    <property type="evidence" value="ECO:0007669"/>
    <property type="project" value="InterPro"/>
</dbReference>
<protein>
    <recommendedName>
        <fullName evidence="6">Protein-export protein SecB</fullName>
    </recommendedName>
</protein>
<dbReference type="PRINTS" id="PR01594">
    <property type="entry name" value="SECBCHAPRONE"/>
</dbReference>
<dbReference type="HAMAP" id="MF_00821">
    <property type="entry name" value="SecB"/>
    <property type="match status" value="1"/>
</dbReference>
<comment type="similarity">
    <text evidence="1 6">Belongs to the SecB family.</text>
</comment>
<dbReference type="InterPro" id="IPR035958">
    <property type="entry name" value="SecB-like_sf"/>
</dbReference>
<dbReference type="NCBIfam" id="NF004392">
    <property type="entry name" value="PRK05751.1-3"/>
    <property type="match status" value="1"/>
</dbReference>
<reference evidence="9" key="1">
    <citation type="submission" date="2016-10" db="EMBL/GenBank/DDBJ databases">
        <authorList>
            <person name="Varghese N."/>
            <person name="Submissions S."/>
        </authorList>
    </citation>
    <scope>NUCLEOTIDE SEQUENCE [LARGE SCALE GENOMIC DNA]</scope>
    <source>
        <strain evidence="9">DSM 100420</strain>
    </source>
</reference>
<evidence type="ECO:0000313" key="9">
    <source>
        <dbReference type="Proteomes" id="UP000198914"/>
    </source>
</evidence>
<evidence type="ECO:0000313" key="8">
    <source>
        <dbReference type="EMBL" id="SDY39393.1"/>
    </source>
</evidence>